<gene>
    <name evidence="1" type="ORF">KP79_PYT12764</name>
</gene>
<proteinExistence type="predicted"/>
<dbReference type="EMBL" id="NEDP02004526">
    <property type="protein sequence ID" value="OWF45318.1"/>
    <property type="molecule type" value="Genomic_DNA"/>
</dbReference>
<reference evidence="1 2" key="1">
    <citation type="journal article" date="2017" name="Nat. Ecol. Evol.">
        <title>Scallop genome provides insights into evolution of bilaterian karyotype and development.</title>
        <authorList>
            <person name="Wang S."/>
            <person name="Zhang J."/>
            <person name="Jiao W."/>
            <person name="Li J."/>
            <person name="Xun X."/>
            <person name="Sun Y."/>
            <person name="Guo X."/>
            <person name="Huan P."/>
            <person name="Dong B."/>
            <person name="Zhang L."/>
            <person name="Hu X."/>
            <person name="Sun X."/>
            <person name="Wang J."/>
            <person name="Zhao C."/>
            <person name="Wang Y."/>
            <person name="Wang D."/>
            <person name="Huang X."/>
            <person name="Wang R."/>
            <person name="Lv J."/>
            <person name="Li Y."/>
            <person name="Zhang Z."/>
            <person name="Liu B."/>
            <person name="Lu W."/>
            <person name="Hui Y."/>
            <person name="Liang J."/>
            <person name="Zhou Z."/>
            <person name="Hou R."/>
            <person name="Li X."/>
            <person name="Liu Y."/>
            <person name="Li H."/>
            <person name="Ning X."/>
            <person name="Lin Y."/>
            <person name="Zhao L."/>
            <person name="Xing Q."/>
            <person name="Dou J."/>
            <person name="Li Y."/>
            <person name="Mao J."/>
            <person name="Guo H."/>
            <person name="Dou H."/>
            <person name="Li T."/>
            <person name="Mu C."/>
            <person name="Jiang W."/>
            <person name="Fu Q."/>
            <person name="Fu X."/>
            <person name="Miao Y."/>
            <person name="Liu J."/>
            <person name="Yu Q."/>
            <person name="Li R."/>
            <person name="Liao H."/>
            <person name="Li X."/>
            <person name="Kong Y."/>
            <person name="Jiang Z."/>
            <person name="Chourrout D."/>
            <person name="Li R."/>
            <person name="Bao Z."/>
        </authorList>
    </citation>
    <scope>NUCLEOTIDE SEQUENCE [LARGE SCALE GENOMIC DNA]</scope>
    <source>
        <strain evidence="1 2">PY_sf001</strain>
    </source>
</reference>
<comment type="caution">
    <text evidence="1">The sequence shown here is derived from an EMBL/GenBank/DDBJ whole genome shotgun (WGS) entry which is preliminary data.</text>
</comment>
<keyword evidence="2" id="KW-1185">Reference proteome</keyword>
<evidence type="ECO:0000313" key="2">
    <source>
        <dbReference type="Proteomes" id="UP000242188"/>
    </source>
</evidence>
<name>A0A210Q9B0_MIZYE</name>
<organism evidence="1 2">
    <name type="scientific">Mizuhopecten yessoensis</name>
    <name type="common">Japanese scallop</name>
    <name type="synonym">Patinopecten yessoensis</name>
    <dbReference type="NCBI Taxonomy" id="6573"/>
    <lineage>
        <taxon>Eukaryota</taxon>
        <taxon>Metazoa</taxon>
        <taxon>Spiralia</taxon>
        <taxon>Lophotrochozoa</taxon>
        <taxon>Mollusca</taxon>
        <taxon>Bivalvia</taxon>
        <taxon>Autobranchia</taxon>
        <taxon>Pteriomorphia</taxon>
        <taxon>Pectinida</taxon>
        <taxon>Pectinoidea</taxon>
        <taxon>Pectinidae</taxon>
        <taxon>Mizuhopecten</taxon>
    </lineage>
</organism>
<dbReference type="AlphaFoldDB" id="A0A210Q9B0"/>
<evidence type="ECO:0000313" key="1">
    <source>
        <dbReference type="EMBL" id="OWF45318.1"/>
    </source>
</evidence>
<accession>A0A210Q9B0</accession>
<protein>
    <submittedName>
        <fullName evidence="1">Uncharacterized protein</fullName>
    </submittedName>
</protein>
<sequence>METNAIGKFAKEEILTTGVKKNTIFHLNDDLLRIRIYTAECQPCRRALVPDHVFTVDVTKLDG</sequence>
<dbReference type="Proteomes" id="UP000242188">
    <property type="component" value="Unassembled WGS sequence"/>
</dbReference>